<keyword evidence="2" id="KW-0238">DNA-binding</keyword>
<keyword evidence="1" id="KW-0805">Transcription regulation</keyword>
<evidence type="ECO:0000313" key="5">
    <source>
        <dbReference type="EMBL" id="QNP59046.1"/>
    </source>
</evidence>
<dbReference type="SUPFAM" id="SSF48008">
    <property type="entry name" value="GntR ligand-binding domain-like"/>
    <property type="match status" value="1"/>
</dbReference>
<dbReference type="KEGG" id="amon:H9L24_19575"/>
<dbReference type="InterPro" id="IPR011711">
    <property type="entry name" value="GntR_C"/>
</dbReference>
<evidence type="ECO:0000256" key="3">
    <source>
        <dbReference type="ARBA" id="ARBA00023163"/>
    </source>
</evidence>
<dbReference type="InterPro" id="IPR000524">
    <property type="entry name" value="Tscrpt_reg_HTH_GntR"/>
</dbReference>
<dbReference type="SMART" id="SM00345">
    <property type="entry name" value="HTH_GNTR"/>
    <property type="match status" value="1"/>
</dbReference>
<dbReference type="Pfam" id="PF00392">
    <property type="entry name" value="GntR"/>
    <property type="match status" value="1"/>
</dbReference>
<dbReference type="Gene3D" id="1.10.10.10">
    <property type="entry name" value="Winged helix-like DNA-binding domain superfamily/Winged helix DNA-binding domain"/>
    <property type="match status" value="1"/>
</dbReference>
<accession>A0A7H0HET0</accession>
<dbReference type="Proteomes" id="UP000516057">
    <property type="component" value="Chromosome"/>
</dbReference>
<dbReference type="SUPFAM" id="SSF46785">
    <property type="entry name" value="Winged helix' DNA-binding domain"/>
    <property type="match status" value="1"/>
</dbReference>
<dbReference type="PANTHER" id="PTHR43537">
    <property type="entry name" value="TRANSCRIPTIONAL REGULATOR, GNTR FAMILY"/>
    <property type="match status" value="1"/>
</dbReference>
<evidence type="ECO:0000256" key="1">
    <source>
        <dbReference type="ARBA" id="ARBA00023015"/>
    </source>
</evidence>
<protein>
    <submittedName>
        <fullName evidence="5">FadR family transcriptional regulator</fullName>
    </submittedName>
</protein>
<dbReference type="GO" id="GO:0003677">
    <property type="term" value="F:DNA binding"/>
    <property type="evidence" value="ECO:0007669"/>
    <property type="project" value="UniProtKB-KW"/>
</dbReference>
<evidence type="ECO:0000313" key="6">
    <source>
        <dbReference type="Proteomes" id="UP000516057"/>
    </source>
</evidence>
<reference evidence="5 6" key="1">
    <citation type="submission" date="2020-08" db="EMBL/GenBank/DDBJ databases">
        <title>Genome sequence of Acidovorax monticola KACC 19171T.</title>
        <authorList>
            <person name="Hyun D.-W."/>
            <person name="Bae J.-W."/>
        </authorList>
    </citation>
    <scope>NUCLEOTIDE SEQUENCE [LARGE SCALE GENOMIC DNA]</scope>
    <source>
        <strain evidence="5 6">KACC 19171</strain>
    </source>
</reference>
<dbReference type="InterPro" id="IPR036388">
    <property type="entry name" value="WH-like_DNA-bd_sf"/>
</dbReference>
<sequence>MASSPSQSPSSGKAGAAGTTLAERVAHLLAQQIRTGTYPVNARLPTESAMSEQYGVSRTVVREAVSRLRSDGLVETRQGSGTVVCDPRASDAFRLAPAPDHNPAQGVLQILELRRGIEAEMAALAAERRSAAEMKQIQAALEAIDTAVAAGGDGVAEDLAFHLAISRAAHNSHYTDLLGMLTRALQDAIHVTRSNEARREGLAQQVRAEHQMLCDAIRARDPQAAREAAHGHMGNTAARLRKAGRGFWTGSLREAAQRLANAKLGTVLRTKN</sequence>
<dbReference type="PROSITE" id="PS50949">
    <property type="entry name" value="HTH_GNTR"/>
    <property type="match status" value="1"/>
</dbReference>
<proteinExistence type="predicted"/>
<dbReference type="EMBL" id="CP060790">
    <property type="protein sequence ID" value="QNP59046.1"/>
    <property type="molecule type" value="Genomic_DNA"/>
</dbReference>
<dbReference type="SMART" id="SM00895">
    <property type="entry name" value="FCD"/>
    <property type="match status" value="1"/>
</dbReference>
<keyword evidence="3" id="KW-0804">Transcription</keyword>
<dbReference type="RefSeq" id="WP_187736031.1">
    <property type="nucleotide sequence ID" value="NZ_CP060790.1"/>
</dbReference>
<name>A0A7H0HET0_9BURK</name>
<dbReference type="CDD" id="cd07377">
    <property type="entry name" value="WHTH_GntR"/>
    <property type="match status" value="1"/>
</dbReference>
<dbReference type="Gene3D" id="1.20.120.530">
    <property type="entry name" value="GntR ligand-binding domain-like"/>
    <property type="match status" value="1"/>
</dbReference>
<dbReference type="Pfam" id="PF07729">
    <property type="entry name" value="FCD"/>
    <property type="match status" value="1"/>
</dbReference>
<dbReference type="GO" id="GO:0003700">
    <property type="term" value="F:DNA-binding transcription factor activity"/>
    <property type="evidence" value="ECO:0007669"/>
    <property type="project" value="InterPro"/>
</dbReference>
<dbReference type="InterPro" id="IPR036390">
    <property type="entry name" value="WH_DNA-bd_sf"/>
</dbReference>
<dbReference type="PRINTS" id="PR00035">
    <property type="entry name" value="HTHGNTR"/>
</dbReference>
<evidence type="ECO:0000259" key="4">
    <source>
        <dbReference type="PROSITE" id="PS50949"/>
    </source>
</evidence>
<gene>
    <name evidence="5" type="ORF">H9L24_19575</name>
</gene>
<organism evidence="5 6">
    <name type="scientific">Paenacidovorax monticola</name>
    <dbReference type="NCBI Taxonomy" id="1926868"/>
    <lineage>
        <taxon>Bacteria</taxon>
        <taxon>Pseudomonadati</taxon>
        <taxon>Pseudomonadota</taxon>
        <taxon>Betaproteobacteria</taxon>
        <taxon>Burkholderiales</taxon>
        <taxon>Comamonadaceae</taxon>
        <taxon>Paenacidovorax</taxon>
    </lineage>
</organism>
<dbReference type="AlphaFoldDB" id="A0A7H0HET0"/>
<dbReference type="PANTHER" id="PTHR43537:SF47">
    <property type="entry name" value="REGULATORY PROTEIN GNTR HTH"/>
    <property type="match status" value="1"/>
</dbReference>
<keyword evidence="6" id="KW-1185">Reference proteome</keyword>
<feature type="domain" description="HTH gntR-type" evidence="4">
    <location>
        <begin position="19"/>
        <end position="87"/>
    </location>
</feature>
<dbReference type="InterPro" id="IPR008920">
    <property type="entry name" value="TF_FadR/GntR_C"/>
</dbReference>
<evidence type="ECO:0000256" key="2">
    <source>
        <dbReference type="ARBA" id="ARBA00023125"/>
    </source>
</evidence>